<name>A0A1R3H2V2_9ROSI</name>
<protein>
    <recommendedName>
        <fullName evidence="4">Transmembrane protein</fullName>
    </recommendedName>
</protein>
<gene>
    <name evidence="2" type="ORF">COLO4_31939</name>
</gene>
<keyword evidence="1" id="KW-0472">Membrane</keyword>
<feature type="transmembrane region" description="Helical" evidence="1">
    <location>
        <begin position="7"/>
        <end position="28"/>
    </location>
</feature>
<evidence type="ECO:0000313" key="2">
    <source>
        <dbReference type="EMBL" id="OMO64695.1"/>
    </source>
</evidence>
<accession>A0A1R3H2V2</accession>
<keyword evidence="1" id="KW-0812">Transmembrane</keyword>
<proteinExistence type="predicted"/>
<comment type="caution">
    <text evidence="2">The sequence shown here is derived from an EMBL/GenBank/DDBJ whole genome shotgun (WGS) entry which is preliminary data.</text>
</comment>
<dbReference type="AlphaFoldDB" id="A0A1R3H2V2"/>
<evidence type="ECO:0000256" key="1">
    <source>
        <dbReference type="SAM" id="Phobius"/>
    </source>
</evidence>
<dbReference type="EMBL" id="AWUE01020884">
    <property type="protein sequence ID" value="OMO64695.1"/>
    <property type="molecule type" value="Genomic_DNA"/>
</dbReference>
<sequence length="58" mass="6241">MDEYGCGIGSIAMMLFVVAVLFLGPLGMGPLEPPPGFIFLIMAFVLVAIFFYLSHASK</sequence>
<evidence type="ECO:0000313" key="3">
    <source>
        <dbReference type="Proteomes" id="UP000187203"/>
    </source>
</evidence>
<feature type="transmembrane region" description="Helical" evidence="1">
    <location>
        <begin position="34"/>
        <end position="53"/>
    </location>
</feature>
<organism evidence="2 3">
    <name type="scientific">Corchorus olitorius</name>
    <dbReference type="NCBI Taxonomy" id="93759"/>
    <lineage>
        <taxon>Eukaryota</taxon>
        <taxon>Viridiplantae</taxon>
        <taxon>Streptophyta</taxon>
        <taxon>Embryophyta</taxon>
        <taxon>Tracheophyta</taxon>
        <taxon>Spermatophyta</taxon>
        <taxon>Magnoliopsida</taxon>
        <taxon>eudicotyledons</taxon>
        <taxon>Gunneridae</taxon>
        <taxon>Pentapetalae</taxon>
        <taxon>rosids</taxon>
        <taxon>malvids</taxon>
        <taxon>Malvales</taxon>
        <taxon>Malvaceae</taxon>
        <taxon>Grewioideae</taxon>
        <taxon>Apeibeae</taxon>
        <taxon>Corchorus</taxon>
    </lineage>
</organism>
<keyword evidence="1" id="KW-1133">Transmembrane helix</keyword>
<keyword evidence="3" id="KW-1185">Reference proteome</keyword>
<evidence type="ECO:0008006" key="4">
    <source>
        <dbReference type="Google" id="ProtNLM"/>
    </source>
</evidence>
<reference evidence="3" key="1">
    <citation type="submission" date="2013-09" db="EMBL/GenBank/DDBJ databases">
        <title>Corchorus olitorius genome sequencing.</title>
        <authorList>
            <person name="Alam M."/>
            <person name="Haque M.S."/>
            <person name="Islam M.S."/>
            <person name="Emdad E.M."/>
            <person name="Islam M.M."/>
            <person name="Ahmed B."/>
            <person name="Halim A."/>
            <person name="Hossen Q.M.M."/>
            <person name="Hossain M.Z."/>
            <person name="Ahmed R."/>
            <person name="Khan M.M."/>
            <person name="Islam R."/>
            <person name="Rashid M.M."/>
            <person name="Khan S.A."/>
            <person name="Rahman M.S."/>
            <person name="Alam M."/>
            <person name="Yahiya A.S."/>
            <person name="Khan M.S."/>
            <person name="Azam M.S."/>
            <person name="Haque T."/>
            <person name="Lashkar M.Z.H."/>
            <person name="Akhand A.I."/>
            <person name="Morshed G."/>
            <person name="Roy S."/>
            <person name="Uddin K.S."/>
            <person name="Rabeya T."/>
            <person name="Hossain A.S."/>
            <person name="Chowdhury A."/>
            <person name="Snigdha A.R."/>
            <person name="Mortoza M.S."/>
            <person name="Matin S.A."/>
            <person name="Hoque S.M.E."/>
            <person name="Islam M.K."/>
            <person name="Roy D.K."/>
            <person name="Haider R."/>
            <person name="Moosa M.M."/>
            <person name="Elias S.M."/>
            <person name="Hasan A.M."/>
            <person name="Jahan S."/>
            <person name="Shafiuddin M."/>
            <person name="Mahmood N."/>
            <person name="Shommy N.S."/>
        </authorList>
    </citation>
    <scope>NUCLEOTIDE SEQUENCE [LARGE SCALE GENOMIC DNA]</scope>
    <source>
        <strain evidence="3">cv. O-4</strain>
    </source>
</reference>
<dbReference type="Proteomes" id="UP000187203">
    <property type="component" value="Unassembled WGS sequence"/>
</dbReference>